<evidence type="ECO:0000256" key="8">
    <source>
        <dbReference type="SAM" id="MobiDB-lite"/>
    </source>
</evidence>
<evidence type="ECO:0000313" key="10">
    <source>
        <dbReference type="EMBL" id="KAF3456782.1"/>
    </source>
</evidence>
<feature type="binding site" evidence="6">
    <location>
        <begin position="385"/>
        <end position="387"/>
    </location>
    <ligand>
        <name>FAD</name>
        <dbReference type="ChEBI" id="CHEBI:57692"/>
    </ligand>
</feature>
<dbReference type="GO" id="GO:0006950">
    <property type="term" value="P:response to stress"/>
    <property type="evidence" value="ECO:0007669"/>
    <property type="project" value="UniProtKB-ARBA"/>
</dbReference>
<evidence type="ECO:0000256" key="3">
    <source>
        <dbReference type="ARBA" id="ARBA00022630"/>
    </source>
</evidence>
<dbReference type="Gene3D" id="1.10.579.10">
    <property type="entry name" value="DNA Cyclobutane Dipyrimidine Photolyase, subunit A, domain 3"/>
    <property type="match status" value="1"/>
</dbReference>
<dbReference type="AlphaFoldDB" id="A0A8K0HPM5"/>
<dbReference type="SUPFAM" id="SSF52425">
    <property type="entry name" value="Cryptochrome/photolyase, N-terminal domain"/>
    <property type="match status" value="1"/>
</dbReference>
<dbReference type="Pfam" id="PF00875">
    <property type="entry name" value="DNA_photolyase"/>
    <property type="match status" value="1"/>
</dbReference>
<dbReference type="InterPro" id="IPR014134">
    <property type="entry name" value="Cryptochrome_pln"/>
</dbReference>
<dbReference type="InterPro" id="IPR014729">
    <property type="entry name" value="Rossmann-like_a/b/a_fold"/>
</dbReference>
<dbReference type="SUPFAM" id="SSF48173">
    <property type="entry name" value="Cryptochrome/photolyase FAD-binding domain"/>
    <property type="match status" value="1"/>
</dbReference>
<dbReference type="GO" id="GO:0071949">
    <property type="term" value="F:FAD binding"/>
    <property type="evidence" value="ECO:0007669"/>
    <property type="project" value="TreeGrafter"/>
</dbReference>
<comment type="cofactor">
    <cofactor evidence="1">
        <name>(6R)-5,10-methylene-5,6,7,8-tetrahydrofolate</name>
        <dbReference type="ChEBI" id="CHEBI:15636"/>
    </cofactor>
</comment>
<dbReference type="FunFam" id="1.10.579.10:FF:000003">
    <property type="entry name" value="Deoxyribodipyrimidine photo-lyase"/>
    <property type="match status" value="1"/>
</dbReference>
<comment type="cofactor">
    <cofactor evidence="6">
        <name>FAD</name>
        <dbReference type="ChEBI" id="CHEBI:57692"/>
    </cofactor>
    <text evidence="6">Binds 1 FAD per subunit.</text>
</comment>
<dbReference type="EMBL" id="VOIH02000001">
    <property type="protein sequence ID" value="KAF3456782.1"/>
    <property type="molecule type" value="Genomic_DNA"/>
</dbReference>
<feature type="domain" description="Photolyase/cryptochrome alpha/beta" evidence="9">
    <location>
        <begin position="5"/>
        <end position="134"/>
    </location>
</feature>
<feature type="binding site" evidence="6">
    <location>
        <begin position="242"/>
        <end position="246"/>
    </location>
    <ligand>
        <name>FAD</name>
        <dbReference type="ChEBI" id="CHEBI:57692"/>
    </ligand>
</feature>
<proteinExistence type="inferred from homology"/>
<feature type="site" description="Electron transfer via tryptophanyl radical" evidence="7">
    <location>
        <position position="372"/>
    </location>
</feature>
<evidence type="ECO:0000259" key="9">
    <source>
        <dbReference type="PROSITE" id="PS51645"/>
    </source>
</evidence>
<dbReference type="PANTHER" id="PTHR11455">
    <property type="entry name" value="CRYPTOCHROME"/>
    <property type="match status" value="1"/>
</dbReference>
<dbReference type="PANTHER" id="PTHR11455:SF18">
    <property type="entry name" value="SI:CH1073-390K14.1"/>
    <property type="match status" value="1"/>
</dbReference>
<dbReference type="InterPro" id="IPR006050">
    <property type="entry name" value="DNA_photolyase_N"/>
</dbReference>
<evidence type="ECO:0000256" key="1">
    <source>
        <dbReference type="ARBA" id="ARBA00001932"/>
    </source>
</evidence>
<comment type="caution">
    <text evidence="10">The sequence shown here is derived from an EMBL/GenBank/DDBJ whole genome shotgun (WGS) entry which is preliminary data.</text>
</comment>
<feature type="binding site" evidence="6">
    <location>
        <position position="285"/>
    </location>
    <ligand>
        <name>FAD</name>
        <dbReference type="ChEBI" id="CHEBI:57692"/>
    </ligand>
</feature>
<dbReference type="Pfam" id="PF03441">
    <property type="entry name" value="FAD_binding_7"/>
    <property type="match status" value="1"/>
</dbReference>
<feature type="compositionally biased region" description="Low complexity" evidence="8">
    <location>
        <begin position="585"/>
        <end position="603"/>
    </location>
</feature>
<dbReference type="InterPro" id="IPR036134">
    <property type="entry name" value="Crypto/Photolyase_FAD-like_sf"/>
</dbReference>
<dbReference type="GO" id="GO:0009882">
    <property type="term" value="F:blue light photoreceptor activity"/>
    <property type="evidence" value="ECO:0007669"/>
    <property type="project" value="InterPro"/>
</dbReference>
<dbReference type="Gene3D" id="1.25.40.80">
    <property type="match status" value="1"/>
</dbReference>
<protein>
    <recommendedName>
        <fullName evidence="9">Photolyase/cryptochrome alpha/beta domain-containing protein</fullName>
    </recommendedName>
</protein>
<dbReference type="Gene3D" id="3.40.50.620">
    <property type="entry name" value="HUPs"/>
    <property type="match status" value="1"/>
</dbReference>
<name>A0A8K0HPM5_9ROSA</name>
<dbReference type="GO" id="GO:0003904">
    <property type="term" value="F:deoxyribodipyrimidine photo-lyase activity"/>
    <property type="evidence" value="ECO:0007669"/>
    <property type="project" value="TreeGrafter"/>
</dbReference>
<dbReference type="InterPro" id="IPR002081">
    <property type="entry name" value="Cryptochrome/DNA_photolyase_1"/>
</dbReference>
<dbReference type="InterPro" id="IPR005101">
    <property type="entry name" value="Cryptochr/Photolyase_FAD-bd"/>
</dbReference>
<dbReference type="PRINTS" id="PR00147">
    <property type="entry name" value="DNAPHOTLYASE"/>
</dbReference>
<dbReference type="PROSITE" id="PS00394">
    <property type="entry name" value="DNA_PHOTOLYASES_1_1"/>
    <property type="match status" value="1"/>
</dbReference>
<gene>
    <name evidence="10" type="ORF">FNV43_RR01436</name>
</gene>
<evidence type="ECO:0000313" key="11">
    <source>
        <dbReference type="Proteomes" id="UP000796880"/>
    </source>
</evidence>
<dbReference type="GO" id="GO:0043153">
    <property type="term" value="P:entrainment of circadian clock by photoperiod"/>
    <property type="evidence" value="ECO:0007669"/>
    <property type="project" value="TreeGrafter"/>
</dbReference>
<evidence type="ECO:0000256" key="4">
    <source>
        <dbReference type="ARBA" id="ARBA00022827"/>
    </source>
</evidence>
<dbReference type="GO" id="GO:0006139">
    <property type="term" value="P:nucleobase-containing compound metabolic process"/>
    <property type="evidence" value="ECO:0007669"/>
    <property type="project" value="UniProtKB-ARBA"/>
</dbReference>
<dbReference type="GO" id="GO:0032922">
    <property type="term" value="P:circadian regulation of gene expression"/>
    <property type="evidence" value="ECO:0007669"/>
    <property type="project" value="TreeGrafter"/>
</dbReference>
<feature type="site" description="Electron transfer via tryptophanyl radical" evidence="7">
    <location>
        <position position="395"/>
    </location>
</feature>
<comment type="similarity">
    <text evidence="2">Belongs to the DNA photolyase class-1 family.</text>
</comment>
<keyword evidence="5" id="KW-0157">Chromophore</keyword>
<evidence type="ECO:0000256" key="7">
    <source>
        <dbReference type="PIRSR" id="PIRSR602081-2"/>
    </source>
</evidence>
<dbReference type="PROSITE" id="PS51645">
    <property type="entry name" value="PHR_CRY_ALPHA_BETA"/>
    <property type="match status" value="1"/>
</dbReference>
<sequence length="644" mass="73551">MDSSNKTIVWFRRDLRIEDNPALVGAARDGSVFPVYIWCPKEDEQFYPGRVSRWWLKQSLAHLDQSLRSLGAELVLIKTHSTFDALLECINATGAMKVVFNHLYDPVSLVRDHSIKEKLVEIGILVQSYNADLLFEPWEIYDEKGNAYTTFEAYWDRCLHMPMETTSLLPPWKLLPAAAGKLDKCSIDELELENESEKPSNALLGRAWSPGWSNADKTLNEFVEVHLMDYSKNMLKVGGNSTSLLSPYLHFGELSVRKVFQFARMKQILWAKEGNSIGEESVSLFLRAIGLREYSRYLCFNFPFTHERSLLKNLEFFPWQANQAHFKAWRQGRTGYPLVDAGMRELWATGWIHNRIRVIVSSFSVKVLLLPWRWGMKYFWDTLLDADLESDILGWQYISGSLPDGHELERLDSPEVQGSKFDPEGEYVRHWLPELARLPTEWIHHPWDAPDSVLKASGVELGLNYPKPIIDIDLARERLTEAIFKMWEMEAASKAGKSNGNDEVVVDNSDGIENLPIKKVLLNEKIPCSSNSSNDQRVPTSLNVKSNAINRKRPIYVKEENELADDLQNQTKAGTSIAHEDVCSTAESSSTKKQTTTSRFSFSVPHSLSLTKGKPYDLESESSDQMWPQKEQEDMEQSSTKDST</sequence>
<dbReference type="InterPro" id="IPR036155">
    <property type="entry name" value="Crypto/Photolyase_N_sf"/>
</dbReference>
<dbReference type="GO" id="GO:0005737">
    <property type="term" value="C:cytoplasm"/>
    <property type="evidence" value="ECO:0007669"/>
    <property type="project" value="TreeGrafter"/>
</dbReference>
<evidence type="ECO:0000256" key="2">
    <source>
        <dbReference type="ARBA" id="ARBA00005862"/>
    </source>
</evidence>
<feature type="binding site" evidence="6">
    <location>
        <position position="230"/>
    </location>
    <ligand>
        <name>FAD</name>
        <dbReference type="ChEBI" id="CHEBI:57692"/>
    </ligand>
</feature>
<dbReference type="GO" id="GO:0005634">
    <property type="term" value="C:nucleus"/>
    <property type="evidence" value="ECO:0007669"/>
    <property type="project" value="TreeGrafter"/>
</dbReference>
<keyword evidence="4 6" id="KW-0274">FAD</keyword>
<dbReference type="NCBIfam" id="TIGR02766">
    <property type="entry name" value="crypt_chrom_pln"/>
    <property type="match status" value="1"/>
</dbReference>
<evidence type="ECO:0000256" key="5">
    <source>
        <dbReference type="ARBA" id="ARBA00022991"/>
    </source>
</evidence>
<keyword evidence="11" id="KW-1185">Reference proteome</keyword>
<accession>A0A8K0HPM5</accession>
<dbReference type="InterPro" id="IPR018394">
    <property type="entry name" value="DNA_photolyase_1_CS_C"/>
</dbReference>
<dbReference type="OrthoDB" id="435881at2759"/>
<feature type="region of interest" description="Disordered" evidence="8">
    <location>
        <begin position="585"/>
        <end position="644"/>
    </location>
</feature>
<organism evidence="10 11">
    <name type="scientific">Rhamnella rubrinervis</name>
    <dbReference type="NCBI Taxonomy" id="2594499"/>
    <lineage>
        <taxon>Eukaryota</taxon>
        <taxon>Viridiplantae</taxon>
        <taxon>Streptophyta</taxon>
        <taxon>Embryophyta</taxon>
        <taxon>Tracheophyta</taxon>
        <taxon>Spermatophyta</taxon>
        <taxon>Magnoliopsida</taxon>
        <taxon>eudicotyledons</taxon>
        <taxon>Gunneridae</taxon>
        <taxon>Pentapetalae</taxon>
        <taxon>rosids</taxon>
        <taxon>fabids</taxon>
        <taxon>Rosales</taxon>
        <taxon>Rhamnaceae</taxon>
        <taxon>rhamnoid group</taxon>
        <taxon>Rhamneae</taxon>
        <taxon>Rhamnella</taxon>
    </lineage>
</organism>
<reference evidence="10" key="1">
    <citation type="submission" date="2020-03" db="EMBL/GenBank/DDBJ databases">
        <title>A high-quality chromosome-level genome assembly of a woody plant with both climbing and erect habits, Rhamnella rubrinervis.</title>
        <authorList>
            <person name="Lu Z."/>
            <person name="Yang Y."/>
            <person name="Zhu X."/>
            <person name="Sun Y."/>
        </authorList>
    </citation>
    <scope>NUCLEOTIDE SEQUENCE</scope>
    <source>
        <strain evidence="10">BYM</strain>
        <tissue evidence="10">Leaf</tissue>
    </source>
</reference>
<feature type="site" description="Electron transfer via tryptophanyl radical" evidence="7">
    <location>
        <position position="319"/>
    </location>
</feature>
<keyword evidence="3 6" id="KW-0285">Flavoprotein</keyword>
<dbReference type="GO" id="GO:0003677">
    <property type="term" value="F:DNA binding"/>
    <property type="evidence" value="ECO:0007669"/>
    <property type="project" value="TreeGrafter"/>
</dbReference>
<evidence type="ECO:0000256" key="6">
    <source>
        <dbReference type="PIRSR" id="PIRSR602081-1"/>
    </source>
</evidence>
<dbReference type="Proteomes" id="UP000796880">
    <property type="component" value="Unassembled WGS sequence"/>
</dbReference>